<proteinExistence type="predicted"/>
<reference evidence="1" key="1">
    <citation type="submission" date="2023-02" db="EMBL/GenBank/DDBJ databases">
        <title>Kitasatospora phosalacinea NBRC 14627.</title>
        <authorList>
            <person name="Ichikawa N."/>
            <person name="Sato H."/>
            <person name="Tonouchi N."/>
        </authorList>
    </citation>
    <scope>NUCLEOTIDE SEQUENCE</scope>
    <source>
        <strain evidence="1">NBRC 14627</strain>
    </source>
</reference>
<gene>
    <name evidence="1" type="ORF">Kpho02_76610</name>
</gene>
<protein>
    <submittedName>
        <fullName evidence="1">Uncharacterized protein</fullName>
    </submittedName>
</protein>
<comment type="caution">
    <text evidence="1">The sequence shown here is derived from an EMBL/GenBank/DDBJ whole genome shotgun (WGS) entry which is preliminary data.</text>
</comment>
<accession>A0A9W6V4C5</accession>
<dbReference type="Proteomes" id="UP001165041">
    <property type="component" value="Unassembled WGS sequence"/>
</dbReference>
<dbReference type="RefSeq" id="WP_285740891.1">
    <property type="nucleotide sequence ID" value="NZ_BSSA01000056.1"/>
</dbReference>
<sequence>MHARVMRSDFRRLTPIREPRALSEVPQRVWEPGEWERIQRGFRARAMEDRWHIFAEGDRLFLHRSWRGDGRYEATFVEAQGGHQISRVLVEDAEPRFPGGSDHEVCLLLEILINSILLGEQTEEQRRRLSDLRSAG</sequence>
<evidence type="ECO:0000313" key="2">
    <source>
        <dbReference type="Proteomes" id="UP001165041"/>
    </source>
</evidence>
<name>A0A9W6V4C5_9ACTN</name>
<dbReference type="AlphaFoldDB" id="A0A9W6V4C5"/>
<organism evidence="1 2">
    <name type="scientific">Kitasatospora phosalacinea</name>
    <dbReference type="NCBI Taxonomy" id="2065"/>
    <lineage>
        <taxon>Bacteria</taxon>
        <taxon>Bacillati</taxon>
        <taxon>Actinomycetota</taxon>
        <taxon>Actinomycetes</taxon>
        <taxon>Kitasatosporales</taxon>
        <taxon>Streptomycetaceae</taxon>
        <taxon>Kitasatospora</taxon>
    </lineage>
</organism>
<dbReference type="EMBL" id="BSSA01000056">
    <property type="protein sequence ID" value="GLW75364.1"/>
    <property type="molecule type" value="Genomic_DNA"/>
</dbReference>
<evidence type="ECO:0000313" key="1">
    <source>
        <dbReference type="EMBL" id="GLW75364.1"/>
    </source>
</evidence>